<reference evidence="11 12" key="1">
    <citation type="submission" date="2019-08" db="EMBL/GenBank/DDBJ databases">
        <title>A chromosome-level genome assembly, high-density linkage maps, and genome scans reveal the genomic architecture of hybrid incompatibilities underlying speciation via character displacement in darters (Percidae: Etheostominae).</title>
        <authorList>
            <person name="Moran R.L."/>
            <person name="Catchen J.M."/>
            <person name="Fuller R.C."/>
        </authorList>
    </citation>
    <scope>NUCLEOTIDE SEQUENCE [LARGE SCALE GENOMIC DNA]</scope>
    <source>
        <strain evidence="11">EspeVRDwgs_2016</strain>
        <tissue evidence="11">Muscle</tissue>
    </source>
</reference>
<proteinExistence type="inferred from homology"/>
<dbReference type="EMBL" id="VOFY01000016">
    <property type="protein sequence ID" value="KAA8584402.1"/>
    <property type="molecule type" value="Genomic_DNA"/>
</dbReference>
<comment type="similarity">
    <text evidence="2">Belongs to the mitoguardin family.</text>
</comment>
<comment type="caution">
    <text evidence="11">The sequence shown here is derived from an EMBL/GenBank/DDBJ whole genome shotgun (WGS) entry which is preliminary data.</text>
</comment>
<keyword evidence="12" id="KW-1185">Reference proteome</keyword>
<evidence type="ECO:0000256" key="1">
    <source>
        <dbReference type="ARBA" id="ARBA00004374"/>
    </source>
</evidence>
<evidence type="ECO:0000256" key="10">
    <source>
        <dbReference type="SAM" id="MobiDB-lite"/>
    </source>
</evidence>
<organism evidence="11 12">
    <name type="scientific">Etheostoma spectabile</name>
    <name type="common">orangethroat darter</name>
    <dbReference type="NCBI Taxonomy" id="54343"/>
    <lineage>
        <taxon>Eukaryota</taxon>
        <taxon>Metazoa</taxon>
        <taxon>Chordata</taxon>
        <taxon>Craniata</taxon>
        <taxon>Vertebrata</taxon>
        <taxon>Euteleostomi</taxon>
        <taxon>Actinopterygii</taxon>
        <taxon>Neopterygii</taxon>
        <taxon>Teleostei</taxon>
        <taxon>Neoteleostei</taxon>
        <taxon>Acanthomorphata</taxon>
        <taxon>Eupercaria</taxon>
        <taxon>Perciformes</taxon>
        <taxon>Percoidei</taxon>
        <taxon>Percidae</taxon>
        <taxon>Etheostomatinae</taxon>
        <taxon>Etheostoma</taxon>
    </lineage>
</organism>
<keyword evidence="4" id="KW-1000">Mitochondrion outer membrane</keyword>
<evidence type="ECO:0000256" key="3">
    <source>
        <dbReference type="ARBA" id="ARBA00022692"/>
    </source>
</evidence>
<protein>
    <recommendedName>
        <fullName evidence="8">Mitoguardin 2</fullName>
    </recommendedName>
    <alternativeName>
        <fullName evidence="9">Protein FAM73B</fullName>
    </alternativeName>
</protein>
<dbReference type="GO" id="GO:0008053">
    <property type="term" value="P:mitochondrial fusion"/>
    <property type="evidence" value="ECO:0007669"/>
    <property type="project" value="InterPro"/>
</dbReference>
<feature type="compositionally biased region" description="Polar residues" evidence="10">
    <location>
        <begin position="109"/>
        <end position="124"/>
    </location>
</feature>
<evidence type="ECO:0000256" key="5">
    <source>
        <dbReference type="ARBA" id="ARBA00022989"/>
    </source>
</evidence>
<dbReference type="InterPro" id="IPR019392">
    <property type="entry name" value="Miga"/>
</dbReference>
<evidence type="ECO:0000313" key="11">
    <source>
        <dbReference type="EMBL" id="KAA8584402.1"/>
    </source>
</evidence>
<dbReference type="PANTHER" id="PTHR21508:SF4">
    <property type="entry name" value="MITOGUARDIN 2"/>
    <property type="match status" value="1"/>
</dbReference>
<dbReference type="GO" id="GO:0005741">
    <property type="term" value="C:mitochondrial outer membrane"/>
    <property type="evidence" value="ECO:0007669"/>
    <property type="project" value="UniProtKB-SubCell"/>
</dbReference>
<keyword evidence="3" id="KW-0812">Transmembrane</keyword>
<comment type="subcellular location">
    <subcellularLocation>
        <location evidence="1">Mitochondrion outer membrane</location>
        <topology evidence="1">Multi-pass membrane protein</topology>
    </subcellularLocation>
</comment>
<keyword evidence="6" id="KW-0496">Mitochondrion</keyword>
<evidence type="ECO:0000256" key="7">
    <source>
        <dbReference type="ARBA" id="ARBA00023136"/>
    </source>
</evidence>
<dbReference type="Pfam" id="PF10265">
    <property type="entry name" value="Miga"/>
    <property type="match status" value="2"/>
</dbReference>
<feature type="compositionally biased region" description="Polar residues" evidence="10">
    <location>
        <begin position="143"/>
        <end position="156"/>
    </location>
</feature>
<evidence type="ECO:0000256" key="2">
    <source>
        <dbReference type="ARBA" id="ARBA00008969"/>
    </source>
</evidence>
<feature type="region of interest" description="Disordered" evidence="10">
    <location>
        <begin position="68"/>
        <end position="160"/>
    </location>
</feature>
<dbReference type="AlphaFoldDB" id="A0A5J5CQP1"/>
<evidence type="ECO:0000256" key="9">
    <source>
        <dbReference type="ARBA" id="ARBA00041863"/>
    </source>
</evidence>
<evidence type="ECO:0000313" key="12">
    <source>
        <dbReference type="Proteomes" id="UP000327493"/>
    </source>
</evidence>
<accession>A0A5J5CQP1</accession>
<evidence type="ECO:0000256" key="6">
    <source>
        <dbReference type="ARBA" id="ARBA00023128"/>
    </source>
</evidence>
<name>A0A5J5CQP1_9PERO</name>
<keyword evidence="7" id="KW-0472">Membrane</keyword>
<feature type="compositionally biased region" description="Low complexity" evidence="10">
    <location>
        <begin position="125"/>
        <end position="141"/>
    </location>
</feature>
<dbReference type="Proteomes" id="UP000327493">
    <property type="component" value="Chromosome 16"/>
</dbReference>
<dbReference type="PANTHER" id="PTHR21508">
    <property type="entry name" value="MITOGUARDIN"/>
    <property type="match status" value="1"/>
</dbReference>
<evidence type="ECO:0000256" key="8">
    <source>
        <dbReference type="ARBA" id="ARBA00040959"/>
    </source>
</evidence>
<keyword evidence="5" id="KW-1133">Transmembrane helix</keyword>
<evidence type="ECO:0000256" key="4">
    <source>
        <dbReference type="ARBA" id="ARBA00022787"/>
    </source>
</evidence>
<gene>
    <name evidence="11" type="ORF">FQN60_008187</name>
</gene>
<sequence length="536" mass="59157">MSVKRADGMSIAQALAMTVAEIPVFLYSTFGQSIFSQLKLTPNLKKVLFATALGSVALALTAHQLKRRGRKRKQVAQGKEGQKTVGIPAALMRTGRPSSLKRGPFTGRQMISPSTRSNDTMSGISSLAPSKHSSSSHSLASTRVPNSPNQSANPSTPWEAEPVVEELGAIEDANAENLYIMGMELFEEALRKWEQALNIRPHTDSTSSNNSLALQGAACFAEKLETLLHRAYHLQEDFGSSIPTDSVLADFVRVCGVPLAESEGTLILPHVESFHRLQDDDATTVTSDQSFFSAAELFDAMSLEDVYQPLKPAALYEEALSLLLLLDETHRTFFMETGKQMIVGLMVKANKSPNAFLESYEDMLLYTKREETWPVTKMELEGRGVVCMNFFDIVLDFILMDAFEDLENPPSSVVAVLRNRWLSDSFKETALATACWSVLKAKRRLLMVPDGFISHFYAISEHVSPVLAFGFLGPRQHLSEVCTIFKVRFTSAQCLAEDILSLSHRRSEILLGYLGINNLELNGAPPRDTEGSSRPV</sequence>